<sequence>MKLYARIIASTLALALAGCGGGASAPSAAPPVTPAGPGTAAVPTNFTFTYSGKSTASGARAPKYLTANVKSVTIAFTAYNGGPIPSGFTNATVTSNLTLTGCPCTATVAGPSVPPGSDTFSLTTYDANGGSGNVVSTASPTFVIQAGQANSNAIALDGVPHAFVFGALPSATAGSTFAATPFTLTVQDVDGNTILGTYANAVTISDSDTSSLTQGSALSVNGGAAATSVTSTASGDILNLAYGGLAIAPATLTASAAGATNGTAIFTPALSPITYTGALVAGLPEIDLYATSGTGSTGTFTASETGWTNAPYNRSITQSLAAGCSSIATASPASGTSFTDTVVASPSAGTCTQTLSDFVGGQSKNVTVTYTTAGIGVQ</sequence>
<name>E6Q3I4_9ZZZZ</name>
<reference evidence="1" key="1">
    <citation type="submission" date="2009-10" db="EMBL/GenBank/DDBJ databases">
        <title>Diversity of trophic interactions inside an arsenic-rich microbial ecosystem.</title>
        <authorList>
            <person name="Bertin P.N."/>
            <person name="Heinrich-Salmeron A."/>
            <person name="Pelletier E."/>
            <person name="Goulhen-Chollet F."/>
            <person name="Arsene-Ploetze F."/>
            <person name="Gallien S."/>
            <person name="Calteau A."/>
            <person name="Vallenet D."/>
            <person name="Casiot C."/>
            <person name="Chane-Woon-Ming B."/>
            <person name="Giloteaux L."/>
            <person name="Barakat M."/>
            <person name="Bonnefoy V."/>
            <person name="Bruneel O."/>
            <person name="Chandler M."/>
            <person name="Cleiss J."/>
            <person name="Duran R."/>
            <person name="Elbaz-Poulichet F."/>
            <person name="Fonknechten N."/>
            <person name="Lauga B."/>
            <person name="Mornico D."/>
            <person name="Ortet P."/>
            <person name="Schaeffer C."/>
            <person name="Siguier P."/>
            <person name="Alexander Thil Smith A."/>
            <person name="Van Dorsselaer A."/>
            <person name="Weissenbach J."/>
            <person name="Medigue C."/>
            <person name="Le Paslier D."/>
        </authorList>
    </citation>
    <scope>NUCLEOTIDE SEQUENCE</scope>
</reference>
<dbReference type="AlphaFoldDB" id="E6Q3I4"/>
<gene>
    <name evidence="1" type="ORF">CARN4_0736</name>
</gene>
<dbReference type="PROSITE" id="PS51257">
    <property type="entry name" value="PROKAR_LIPOPROTEIN"/>
    <property type="match status" value="1"/>
</dbReference>
<organism evidence="1">
    <name type="scientific">mine drainage metagenome</name>
    <dbReference type="NCBI Taxonomy" id="410659"/>
    <lineage>
        <taxon>unclassified sequences</taxon>
        <taxon>metagenomes</taxon>
        <taxon>ecological metagenomes</taxon>
    </lineage>
</organism>
<accession>E6Q3I4</accession>
<evidence type="ECO:0000313" key="1">
    <source>
        <dbReference type="EMBL" id="CBI01745.1"/>
    </source>
</evidence>
<proteinExistence type="predicted"/>
<comment type="caution">
    <text evidence="1">The sequence shown here is derived from an EMBL/GenBank/DDBJ whole genome shotgun (WGS) entry which is preliminary data.</text>
</comment>
<protein>
    <submittedName>
        <fullName evidence="1">Uncharacterized protein</fullName>
    </submittedName>
</protein>
<dbReference type="EMBL" id="CABO01000024">
    <property type="protein sequence ID" value="CBI01745.1"/>
    <property type="molecule type" value="Genomic_DNA"/>
</dbReference>